<dbReference type="InterPro" id="IPR036767">
    <property type="entry name" value="ApaG_sf"/>
</dbReference>
<organism evidence="2 3">
    <name type="scientific">Sediminibacterium ginsengisoli</name>
    <dbReference type="NCBI Taxonomy" id="413434"/>
    <lineage>
        <taxon>Bacteria</taxon>
        <taxon>Pseudomonadati</taxon>
        <taxon>Bacteroidota</taxon>
        <taxon>Chitinophagia</taxon>
        <taxon>Chitinophagales</taxon>
        <taxon>Chitinophagaceae</taxon>
        <taxon>Sediminibacterium</taxon>
    </lineage>
</organism>
<protein>
    <submittedName>
        <fullName evidence="2">ApaG protein</fullName>
    </submittedName>
</protein>
<dbReference type="Pfam" id="PF04379">
    <property type="entry name" value="DUF525"/>
    <property type="match status" value="1"/>
</dbReference>
<dbReference type="SUPFAM" id="SSF110069">
    <property type="entry name" value="ApaG-like"/>
    <property type="match status" value="1"/>
</dbReference>
<dbReference type="NCBIfam" id="NF003967">
    <property type="entry name" value="PRK05461.1"/>
    <property type="match status" value="1"/>
</dbReference>
<evidence type="ECO:0000259" key="1">
    <source>
        <dbReference type="PROSITE" id="PS51087"/>
    </source>
</evidence>
<sequence>MPMVSKISEGVEISVETFYQADYSNPLNSEFMFAYRITIENHNNFTVQLLRRHWFIFDSNGEHREVEGEGVVGVQPVLNPGESYQYVSGCNLRTELGRMHGTYQMQNEYNKRLFSVNIPAFDMIVPAKMN</sequence>
<dbReference type="EMBL" id="FUWH01000004">
    <property type="protein sequence ID" value="SJZ78813.1"/>
    <property type="molecule type" value="Genomic_DNA"/>
</dbReference>
<name>A0A1T4NI68_9BACT</name>
<dbReference type="Proteomes" id="UP000190888">
    <property type="component" value="Unassembled WGS sequence"/>
</dbReference>
<dbReference type="PROSITE" id="PS51087">
    <property type="entry name" value="APAG"/>
    <property type="match status" value="1"/>
</dbReference>
<dbReference type="Gene3D" id="2.60.40.1470">
    <property type="entry name" value="ApaG domain"/>
    <property type="match status" value="1"/>
</dbReference>
<dbReference type="AlphaFoldDB" id="A0A1T4NI68"/>
<dbReference type="PANTHER" id="PTHR47191">
    <property type="entry name" value="OS05G0170800 PROTEIN"/>
    <property type="match status" value="1"/>
</dbReference>
<gene>
    <name evidence="2" type="ORF">SAMN04488132_104269</name>
</gene>
<dbReference type="STRING" id="413434.SAMN04488132_104269"/>
<dbReference type="InterPro" id="IPR007474">
    <property type="entry name" value="ApaG_domain"/>
</dbReference>
<evidence type="ECO:0000313" key="3">
    <source>
        <dbReference type="Proteomes" id="UP000190888"/>
    </source>
</evidence>
<dbReference type="PANTHER" id="PTHR47191:SF2">
    <property type="entry name" value="OS05G0170800 PROTEIN"/>
    <property type="match status" value="1"/>
</dbReference>
<accession>A0A1T4NI68</accession>
<keyword evidence="3" id="KW-1185">Reference proteome</keyword>
<proteinExistence type="predicted"/>
<dbReference type="InterPro" id="IPR050718">
    <property type="entry name" value="ApaG-like"/>
</dbReference>
<reference evidence="2 3" key="1">
    <citation type="submission" date="2017-02" db="EMBL/GenBank/DDBJ databases">
        <authorList>
            <person name="Peterson S.W."/>
        </authorList>
    </citation>
    <scope>NUCLEOTIDE SEQUENCE [LARGE SCALE GENOMIC DNA]</scope>
    <source>
        <strain evidence="2 3">DSM 22335</strain>
    </source>
</reference>
<feature type="domain" description="ApaG" evidence="1">
    <location>
        <begin position="5"/>
        <end position="130"/>
    </location>
</feature>
<evidence type="ECO:0000313" key="2">
    <source>
        <dbReference type="EMBL" id="SJZ78813.1"/>
    </source>
</evidence>